<keyword evidence="3" id="KW-1185">Reference proteome</keyword>
<dbReference type="PROSITE" id="PS00092">
    <property type="entry name" value="N6_MTASE"/>
    <property type="match status" value="1"/>
</dbReference>
<dbReference type="InterPro" id="IPR002052">
    <property type="entry name" value="DNA_methylase_N6_adenine_CS"/>
</dbReference>
<protein>
    <recommendedName>
        <fullName evidence="1">N(4)-bis(aminopropyl)spermidine synthase C-terminal domain-containing protein</fullName>
    </recommendedName>
</protein>
<dbReference type="InterPro" id="IPR002723">
    <property type="entry name" value="BpsA_C"/>
</dbReference>
<evidence type="ECO:0000313" key="2">
    <source>
        <dbReference type="EMBL" id="SNT59851.1"/>
    </source>
</evidence>
<evidence type="ECO:0000259" key="1">
    <source>
        <dbReference type="Pfam" id="PF01861"/>
    </source>
</evidence>
<proteinExistence type="predicted"/>
<reference evidence="2 3" key="1">
    <citation type="submission" date="2017-06" db="EMBL/GenBank/DDBJ databases">
        <authorList>
            <person name="Kim H.J."/>
            <person name="Triplett B.A."/>
        </authorList>
    </citation>
    <scope>NUCLEOTIDE SEQUENCE [LARGE SCALE GENOMIC DNA]</scope>
    <source>
        <strain evidence="2 3">DSM 44715</strain>
    </source>
</reference>
<dbReference type="GO" id="GO:0003676">
    <property type="term" value="F:nucleic acid binding"/>
    <property type="evidence" value="ECO:0007669"/>
    <property type="project" value="InterPro"/>
</dbReference>
<evidence type="ECO:0000313" key="3">
    <source>
        <dbReference type="Proteomes" id="UP000198318"/>
    </source>
</evidence>
<name>A0A239NY86_9ACTN</name>
<dbReference type="InterPro" id="IPR029063">
    <property type="entry name" value="SAM-dependent_MTases_sf"/>
</dbReference>
<gene>
    <name evidence="2" type="ORF">SAMN05443665_105427</name>
</gene>
<dbReference type="Pfam" id="PF01861">
    <property type="entry name" value="BpsA_C"/>
    <property type="match status" value="1"/>
</dbReference>
<accession>A0A239NY86</accession>
<dbReference type="GO" id="GO:0032259">
    <property type="term" value="P:methylation"/>
    <property type="evidence" value="ECO:0007669"/>
    <property type="project" value="InterPro"/>
</dbReference>
<dbReference type="SUPFAM" id="SSF53335">
    <property type="entry name" value="S-adenosyl-L-methionine-dependent methyltransferases"/>
    <property type="match status" value="1"/>
</dbReference>
<dbReference type="EMBL" id="FZOR01000054">
    <property type="protein sequence ID" value="SNT59851.1"/>
    <property type="molecule type" value="Genomic_DNA"/>
</dbReference>
<sequence length="567" mass="60755">MTNAEQQEDPLEAVRVLRAEFGIDARRIDQVGRLLAAGDFRTVEDVVAATGTSRRTVEAVFRALEPDLETSGGGKRIARRNAAAYRDVFGEREPFGARDPWAESARRDPAAVAAAEALINAAPPPVQALDHVPATAETVVKRARFMLDGFDLTGAHALFVGDHDLTSLGLFLAGGAPGLRASVVDVDERLLEFIDTEAARRGWDVRCHFADLRLGLPAVLRESADLVFTDPPYTPDGVQLFVARGLQGLRDHRNGRVLLAYGYGERQPALGLAVQKALNPLHLAYEAMLPNFNRYTGAQAVGSAAALYVLRPTRRTDAAARSAADDPRTAMYTHGAQSVEAGGGLSAESAAHVLELGADPADKTLLAGADWPKDVPGRRIALPAFLGAPLPRSLQDHGTVLVNLYPGFGASAVRALLAANAPRAGLVCRDDLPFLRDEAGQREFARLIGPKYRIVRWLRGTPGPGQALVLAERARPDERSGAARVLGFMYARAHGKLGNGWREGLIALRKAAGGTLTKGEARAAIEASASRPDLLERSLMDLPLHLFAVLERDVERSVAALPEQPSS</sequence>
<dbReference type="GO" id="GO:0008168">
    <property type="term" value="F:methyltransferase activity"/>
    <property type="evidence" value="ECO:0007669"/>
    <property type="project" value="InterPro"/>
</dbReference>
<dbReference type="Proteomes" id="UP000198318">
    <property type="component" value="Unassembled WGS sequence"/>
</dbReference>
<dbReference type="RefSeq" id="WP_179271858.1">
    <property type="nucleotide sequence ID" value="NZ_FZOR01000054.1"/>
</dbReference>
<feature type="domain" description="N(4)-bis(aminopropyl)spermidine synthase C-terminal" evidence="1">
    <location>
        <begin position="119"/>
        <end position="310"/>
    </location>
</feature>
<dbReference type="Gene3D" id="3.40.50.150">
    <property type="entry name" value="Vaccinia Virus protein VP39"/>
    <property type="match status" value="1"/>
</dbReference>
<dbReference type="AlphaFoldDB" id="A0A239NY86"/>
<organism evidence="2 3">
    <name type="scientific">Actinomadura meyerae</name>
    <dbReference type="NCBI Taxonomy" id="240840"/>
    <lineage>
        <taxon>Bacteria</taxon>
        <taxon>Bacillati</taxon>
        <taxon>Actinomycetota</taxon>
        <taxon>Actinomycetes</taxon>
        <taxon>Streptosporangiales</taxon>
        <taxon>Thermomonosporaceae</taxon>
        <taxon>Actinomadura</taxon>
    </lineage>
</organism>